<dbReference type="AlphaFoldDB" id="A0AA38RZB0"/>
<evidence type="ECO:0008006" key="3">
    <source>
        <dbReference type="Google" id="ProtNLM"/>
    </source>
</evidence>
<protein>
    <recommendedName>
        <fullName evidence="3">Inosine/uridine-preferring nucleoside hydrolase domain-containing protein</fullName>
    </recommendedName>
</protein>
<dbReference type="SUPFAM" id="SSF53590">
    <property type="entry name" value="Nucleoside hydrolase"/>
    <property type="match status" value="1"/>
</dbReference>
<dbReference type="Gene3D" id="3.90.245.10">
    <property type="entry name" value="Ribonucleoside hydrolase-like"/>
    <property type="match status" value="1"/>
</dbReference>
<keyword evidence="2" id="KW-1185">Reference proteome</keyword>
<dbReference type="GO" id="GO:0016799">
    <property type="term" value="F:hydrolase activity, hydrolyzing N-glycosyl compounds"/>
    <property type="evidence" value="ECO:0007669"/>
    <property type="project" value="InterPro"/>
</dbReference>
<dbReference type="Proteomes" id="UP001174691">
    <property type="component" value="Unassembled WGS sequence"/>
</dbReference>
<organism evidence="1 2">
    <name type="scientific">Coniochaeta hoffmannii</name>
    <dbReference type="NCBI Taxonomy" id="91930"/>
    <lineage>
        <taxon>Eukaryota</taxon>
        <taxon>Fungi</taxon>
        <taxon>Dikarya</taxon>
        <taxon>Ascomycota</taxon>
        <taxon>Pezizomycotina</taxon>
        <taxon>Sordariomycetes</taxon>
        <taxon>Sordariomycetidae</taxon>
        <taxon>Coniochaetales</taxon>
        <taxon>Coniochaetaceae</taxon>
        <taxon>Coniochaeta</taxon>
    </lineage>
</organism>
<evidence type="ECO:0000313" key="2">
    <source>
        <dbReference type="Proteomes" id="UP001174691"/>
    </source>
</evidence>
<evidence type="ECO:0000313" key="1">
    <source>
        <dbReference type="EMBL" id="KAJ9161533.1"/>
    </source>
</evidence>
<proteinExistence type="predicted"/>
<dbReference type="InterPro" id="IPR036452">
    <property type="entry name" value="Ribo_hydro-like"/>
</dbReference>
<comment type="caution">
    <text evidence="1">The sequence shown here is derived from an EMBL/GenBank/DDBJ whole genome shotgun (WGS) entry which is preliminary data.</text>
</comment>
<dbReference type="EMBL" id="JANBVN010000021">
    <property type="protein sequence ID" value="KAJ9161533.1"/>
    <property type="molecule type" value="Genomic_DNA"/>
</dbReference>
<name>A0AA38RZB0_9PEZI</name>
<reference evidence="1" key="1">
    <citation type="submission" date="2022-07" db="EMBL/GenBank/DDBJ databases">
        <title>Fungi with potential for degradation of polypropylene.</title>
        <authorList>
            <person name="Gostincar C."/>
        </authorList>
    </citation>
    <scope>NUCLEOTIDE SEQUENCE</scope>
    <source>
        <strain evidence="1">EXF-13287</strain>
    </source>
</reference>
<gene>
    <name evidence="1" type="ORF">NKR19_g2148</name>
</gene>
<sequence>MIPVIYGSMPWKSCLNNVGFEALRKYTRLVAVGPEHSLEEEILREDGFQDVDGRHGVHETELLHILGEEPEDTTTIRAVGPMTNLALAAAEDPATFLHANKICVMAVPLRCRET</sequence>
<accession>A0AA38RZB0</accession>